<evidence type="ECO:0000313" key="3">
    <source>
        <dbReference type="Proteomes" id="UP000198859"/>
    </source>
</evidence>
<gene>
    <name evidence="2" type="ORF">SAMN04488570_3318</name>
</gene>
<accession>A0A1H1X181</accession>
<protein>
    <submittedName>
        <fullName evidence="2">Uncharacterized protein</fullName>
    </submittedName>
</protein>
<dbReference type="Proteomes" id="UP000198859">
    <property type="component" value="Chromosome I"/>
</dbReference>
<sequence length="161" mass="15940">MPAVLGAALASLWFGGASSPPDHDSARQAGVQGGGGGTDNCIAPSQGQGSCAGVFGVSVGSTTGLVPGLTRSLPVTWSNPHPFDILVDGYTVRAVVPAAYARTCPATSPVAPGASPLAPRVAVPGRGTASSYVPVTLSRTAPDACQRVPFSVTVTATAVKR</sequence>
<evidence type="ECO:0000313" key="2">
    <source>
        <dbReference type="EMBL" id="SDT02299.1"/>
    </source>
</evidence>
<keyword evidence="3" id="KW-1185">Reference proteome</keyword>
<dbReference type="STRING" id="642780.SAMN04488570_3318"/>
<dbReference type="OrthoDB" id="3296747at2"/>
<dbReference type="AlphaFoldDB" id="A0A1H1X181"/>
<proteinExistence type="predicted"/>
<name>A0A1H1X181_9ACTN</name>
<evidence type="ECO:0000256" key="1">
    <source>
        <dbReference type="SAM" id="MobiDB-lite"/>
    </source>
</evidence>
<dbReference type="RefSeq" id="WP_091731939.1">
    <property type="nucleotide sequence ID" value="NZ_LT629757.1"/>
</dbReference>
<feature type="region of interest" description="Disordered" evidence="1">
    <location>
        <begin position="19"/>
        <end position="41"/>
    </location>
</feature>
<reference evidence="3" key="1">
    <citation type="submission" date="2016-10" db="EMBL/GenBank/DDBJ databases">
        <authorList>
            <person name="Varghese N."/>
            <person name="Submissions S."/>
        </authorList>
    </citation>
    <scope>NUCLEOTIDE SEQUENCE [LARGE SCALE GENOMIC DNA]</scope>
    <source>
        <strain evidence="3">DSM 22127</strain>
    </source>
</reference>
<organism evidence="2 3">
    <name type="scientific">Nocardioides scoriae</name>
    <dbReference type="NCBI Taxonomy" id="642780"/>
    <lineage>
        <taxon>Bacteria</taxon>
        <taxon>Bacillati</taxon>
        <taxon>Actinomycetota</taxon>
        <taxon>Actinomycetes</taxon>
        <taxon>Propionibacteriales</taxon>
        <taxon>Nocardioidaceae</taxon>
        <taxon>Nocardioides</taxon>
    </lineage>
</organism>
<dbReference type="EMBL" id="LT629757">
    <property type="protein sequence ID" value="SDT02299.1"/>
    <property type="molecule type" value="Genomic_DNA"/>
</dbReference>